<name>A0ABR3KEE2_TRISP</name>
<sequence length="91" mass="10880">MSHISSLFHVQAFNLSLLAVDHGMLSDQFRSVLEKYFKQASPFYYAISHWPENGTVLQTPISSFKHWIRQLWINFFFLYLFVNFVHNFLSF</sequence>
<evidence type="ECO:0000256" key="1">
    <source>
        <dbReference type="SAM" id="Phobius"/>
    </source>
</evidence>
<organism evidence="2 3">
    <name type="scientific">Trichinella spiralis</name>
    <name type="common">Trichina worm</name>
    <dbReference type="NCBI Taxonomy" id="6334"/>
    <lineage>
        <taxon>Eukaryota</taxon>
        <taxon>Metazoa</taxon>
        <taxon>Ecdysozoa</taxon>
        <taxon>Nematoda</taxon>
        <taxon>Enoplea</taxon>
        <taxon>Dorylaimia</taxon>
        <taxon>Trichinellida</taxon>
        <taxon>Trichinellidae</taxon>
        <taxon>Trichinella</taxon>
    </lineage>
</organism>
<evidence type="ECO:0000313" key="3">
    <source>
        <dbReference type="Proteomes" id="UP001558632"/>
    </source>
</evidence>
<accession>A0ABR3KEE2</accession>
<feature type="transmembrane region" description="Helical" evidence="1">
    <location>
        <begin position="71"/>
        <end position="89"/>
    </location>
</feature>
<dbReference type="Proteomes" id="UP001558632">
    <property type="component" value="Unassembled WGS sequence"/>
</dbReference>
<evidence type="ECO:0000313" key="2">
    <source>
        <dbReference type="EMBL" id="KAL1234069.1"/>
    </source>
</evidence>
<dbReference type="EMBL" id="JBEUSY010000415">
    <property type="protein sequence ID" value="KAL1234069.1"/>
    <property type="molecule type" value="Genomic_DNA"/>
</dbReference>
<gene>
    <name evidence="2" type="ORF">TSPI_01144</name>
</gene>
<reference evidence="2 3" key="1">
    <citation type="submission" date="2024-07" db="EMBL/GenBank/DDBJ databases">
        <title>Enhanced genomic and transcriptomic resources for Trichinella pseudospiralis and T. spiralis underpin the discovery of pronounced molecular differences between stages and species.</title>
        <authorList>
            <person name="Pasi K.K."/>
            <person name="La Rosa G."/>
            <person name="Gomez-Morales M.A."/>
            <person name="Tosini F."/>
            <person name="Sumanam S."/>
            <person name="Young N.D."/>
            <person name="Chang B.C."/>
            <person name="Robin G.B."/>
        </authorList>
    </citation>
    <scope>NUCLEOTIDE SEQUENCE [LARGE SCALE GENOMIC DNA]</scope>
    <source>
        <strain evidence="2">ISS534</strain>
    </source>
</reference>
<keyword evidence="1" id="KW-0812">Transmembrane</keyword>
<protein>
    <submittedName>
        <fullName evidence="2">Prolyl 3-hydroxylase</fullName>
    </submittedName>
</protein>
<proteinExistence type="predicted"/>
<keyword evidence="1" id="KW-0472">Membrane</keyword>
<keyword evidence="1" id="KW-1133">Transmembrane helix</keyword>
<comment type="caution">
    <text evidence="2">The sequence shown here is derived from an EMBL/GenBank/DDBJ whole genome shotgun (WGS) entry which is preliminary data.</text>
</comment>
<keyword evidence="3" id="KW-1185">Reference proteome</keyword>